<keyword evidence="1" id="KW-0812">Transmembrane</keyword>
<evidence type="ECO:0000313" key="3">
    <source>
        <dbReference type="Proteomes" id="UP000825935"/>
    </source>
</evidence>
<dbReference type="PANTHER" id="PTHR37244:SF1">
    <property type="entry name" value="NADP-SPECIFIC GLUTAMATE DEHYDROGENASE"/>
    <property type="match status" value="1"/>
</dbReference>
<sequence length="335" mass="37386">MHRDDENWSSSQGIEFMASATLQSISKKEEPNLRSLGISIPPVASLDVRVFYVRISCSLLEDAPDTLTIKYGSRPAACELEINGNKVPFTDEPVLILRRDRIDVQSSEVTYVATDRLRTSGSLSFEVFHNQESLICGAVDKTQISLDGQGIDRIGAIGNLTRNHQTGWVMKCKCTISSASCSFLKRRRDPLNRTLFTPSMEVYIAGRYRGAPVVLSNTVELVLRRKSGRRNTLDAIPELEGMEISNEDSTSANIATQMEDFSFYQEMDYERTGIFNGYMQHAYMAEDEGEISWFNAGVRVGVGIGLGICVGAGIGVGLMMRAYQSTYRNLRRRFL</sequence>
<dbReference type="OMA" id="DMYTGED"/>
<feature type="transmembrane region" description="Helical" evidence="1">
    <location>
        <begin position="300"/>
        <end position="323"/>
    </location>
</feature>
<keyword evidence="3" id="KW-1185">Reference proteome</keyword>
<proteinExistence type="predicted"/>
<keyword evidence="1" id="KW-1133">Transmembrane helix</keyword>
<evidence type="ECO:0000256" key="1">
    <source>
        <dbReference type="SAM" id="Phobius"/>
    </source>
</evidence>
<dbReference type="AlphaFoldDB" id="A0A8T2ULM1"/>
<evidence type="ECO:0000313" key="2">
    <source>
        <dbReference type="EMBL" id="KAH7437047.1"/>
    </source>
</evidence>
<keyword evidence="1" id="KW-0472">Membrane</keyword>
<accession>A0A8T2ULM1</accession>
<dbReference type="OrthoDB" id="2016101at2759"/>
<reference evidence="2" key="1">
    <citation type="submission" date="2021-08" db="EMBL/GenBank/DDBJ databases">
        <title>WGS assembly of Ceratopteris richardii.</title>
        <authorList>
            <person name="Marchant D.B."/>
            <person name="Chen G."/>
            <person name="Jenkins J."/>
            <person name="Shu S."/>
            <person name="Leebens-Mack J."/>
            <person name="Grimwood J."/>
            <person name="Schmutz J."/>
            <person name="Soltis P."/>
            <person name="Soltis D."/>
            <person name="Chen Z.-H."/>
        </authorList>
    </citation>
    <scope>NUCLEOTIDE SEQUENCE</scope>
    <source>
        <strain evidence="2">Whitten #5841</strain>
        <tissue evidence="2">Leaf</tissue>
    </source>
</reference>
<organism evidence="2 3">
    <name type="scientific">Ceratopteris richardii</name>
    <name type="common">Triangle waterfern</name>
    <dbReference type="NCBI Taxonomy" id="49495"/>
    <lineage>
        <taxon>Eukaryota</taxon>
        <taxon>Viridiplantae</taxon>
        <taxon>Streptophyta</taxon>
        <taxon>Embryophyta</taxon>
        <taxon>Tracheophyta</taxon>
        <taxon>Polypodiopsida</taxon>
        <taxon>Polypodiidae</taxon>
        <taxon>Polypodiales</taxon>
        <taxon>Pteridineae</taxon>
        <taxon>Pteridaceae</taxon>
        <taxon>Parkerioideae</taxon>
        <taxon>Ceratopteris</taxon>
    </lineage>
</organism>
<evidence type="ECO:0008006" key="4">
    <source>
        <dbReference type="Google" id="ProtNLM"/>
    </source>
</evidence>
<dbReference type="PANTHER" id="PTHR37244">
    <property type="entry name" value="NADP-SPECIFIC GLUTAMATE DEHYDROGENASE"/>
    <property type="match status" value="1"/>
</dbReference>
<dbReference type="EMBL" id="CM035410">
    <property type="protein sequence ID" value="KAH7437047.1"/>
    <property type="molecule type" value="Genomic_DNA"/>
</dbReference>
<name>A0A8T2ULM1_CERRI</name>
<dbReference type="Proteomes" id="UP000825935">
    <property type="component" value="Chromosome 5"/>
</dbReference>
<comment type="caution">
    <text evidence="2">The sequence shown here is derived from an EMBL/GenBank/DDBJ whole genome shotgun (WGS) entry which is preliminary data.</text>
</comment>
<gene>
    <name evidence="2" type="ORF">KP509_05G054000</name>
</gene>
<protein>
    <recommendedName>
        <fullName evidence="4">Erythronate-4-phosphate dehydrogenase family protein</fullName>
    </recommendedName>
</protein>